<dbReference type="SUPFAM" id="SSF159594">
    <property type="entry name" value="XCC0632-like"/>
    <property type="match status" value="1"/>
</dbReference>
<dbReference type="AlphaFoldDB" id="A0A1G5PJC8"/>
<gene>
    <name evidence="1" type="ORF">SAMN03097708_00208</name>
</gene>
<reference evidence="1 2" key="1">
    <citation type="submission" date="2016-10" db="EMBL/GenBank/DDBJ databases">
        <authorList>
            <person name="de Groot N.N."/>
        </authorList>
    </citation>
    <scope>NUCLEOTIDE SEQUENCE [LARGE SCALE GENOMIC DNA]</scope>
    <source>
        <strain evidence="1 2">HLD2</strain>
    </source>
</reference>
<evidence type="ECO:0000313" key="1">
    <source>
        <dbReference type="EMBL" id="SCZ49607.1"/>
    </source>
</evidence>
<name>A0A1G5PJC8_9GAMM</name>
<dbReference type="RefSeq" id="WP_092991708.1">
    <property type="nucleotide sequence ID" value="NZ_FMWD01000001.1"/>
</dbReference>
<proteinExistence type="predicted"/>
<evidence type="ECO:0000313" key="2">
    <source>
        <dbReference type="Proteomes" id="UP000199648"/>
    </source>
</evidence>
<dbReference type="PROSITE" id="PS51257">
    <property type="entry name" value="PROKAR_LIPOPROTEIN"/>
    <property type="match status" value="1"/>
</dbReference>
<organism evidence="1 2">
    <name type="scientific">Thiohalomonas denitrificans</name>
    <dbReference type="NCBI Taxonomy" id="415747"/>
    <lineage>
        <taxon>Bacteria</taxon>
        <taxon>Pseudomonadati</taxon>
        <taxon>Pseudomonadota</taxon>
        <taxon>Gammaproteobacteria</taxon>
        <taxon>Thiohalomonadales</taxon>
        <taxon>Thiohalomonadaceae</taxon>
        <taxon>Thiohalomonas</taxon>
    </lineage>
</organism>
<accession>A0A1G5PJC8</accession>
<protein>
    <submittedName>
        <fullName evidence="1">ABC-type uncharacterized transport system, auxiliary component</fullName>
    </submittedName>
</protein>
<dbReference type="Proteomes" id="UP000199648">
    <property type="component" value="Unassembled WGS sequence"/>
</dbReference>
<sequence length="266" mass="28470">MCRSALLGLSLVVVILSVGGCGGILPGAGPAPVFYQFDYDTRPFDCPRPFDKRVRIREFSTASPYDRLEMTVQRPGGEVSFSGTYQWVAPPGRMVAESLERDLSAGGLFPAASLEPDPSPLELTGRIYTFALEQKGGEEQAVLTVGITLTNTGESEILFQRIYRLGSPPVPEREAPLFASAMSELVGDLSFRLRQDLCSLGRGDVASSGVAFPLPRAAGIPAQCCGLSPSVVSPNRAAFHLFAQFFSPTSLSAEQPKPIKLSVGIQ</sequence>
<keyword evidence="2" id="KW-1185">Reference proteome</keyword>
<dbReference type="STRING" id="415747.SAMN03097708_00208"/>
<dbReference type="OrthoDB" id="5517366at2"/>
<dbReference type="Gene3D" id="3.40.50.10610">
    <property type="entry name" value="ABC-type transport auxiliary lipoprotein component"/>
    <property type="match status" value="1"/>
</dbReference>
<dbReference type="EMBL" id="FMWD01000001">
    <property type="protein sequence ID" value="SCZ49607.1"/>
    <property type="molecule type" value="Genomic_DNA"/>
</dbReference>